<dbReference type="PANTHER" id="PTHR11228">
    <property type="entry name" value="RADICAL SAM DOMAIN PROTEIN"/>
    <property type="match status" value="1"/>
</dbReference>
<organism evidence="7 8">
    <name type="scientific">Chondromyces crocatus</name>
    <dbReference type="NCBI Taxonomy" id="52"/>
    <lineage>
        <taxon>Bacteria</taxon>
        <taxon>Pseudomonadati</taxon>
        <taxon>Myxococcota</taxon>
        <taxon>Polyangia</taxon>
        <taxon>Polyangiales</taxon>
        <taxon>Polyangiaceae</taxon>
        <taxon>Chondromyces</taxon>
    </lineage>
</organism>
<dbReference type="Gene3D" id="3.40.50.150">
    <property type="entry name" value="Vaccinia Virus protein VP39"/>
    <property type="match status" value="1"/>
</dbReference>
<dbReference type="InterPro" id="IPR058240">
    <property type="entry name" value="rSAM_sf"/>
</dbReference>
<dbReference type="InterPro" id="IPR006638">
    <property type="entry name" value="Elp3/MiaA/NifB-like_rSAM"/>
</dbReference>
<dbReference type="PROSITE" id="PS51918">
    <property type="entry name" value="RADICAL_SAM"/>
    <property type="match status" value="1"/>
</dbReference>
<keyword evidence="8" id="KW-1185">Reference proteome</keyword>
<keyword evidence="5" id="KW-0411">Iron-sulfur</keyword>
<keyword evidence="2" id="KW-0949">S-adenosyl-L-methionine</keyword>
<dbReference type="PANTHER" id="PTHR11228:SF7">
    <property type="entry name" value="PQQA PEPTIDE CYCLASE"/>
    <property type="match status" value="1"/>
</dbReference>
<dbReference type="CDD" id="cd01335">
    <property type="entry name" value="Radical_SAM"/>
    <property type="match status" value="1"/>
</dbReference>
<dbReference type="InterPro" id="IPR007197">
    <property type="entry name" value="rSAM"/>
</dbReference>
<dbReference type="GO" id="GO:0046872">
    <property type="term" value="F:metal ion binding"/>
    <property type="evidence" value="ECO:0007669"/>
    <property type="project" value="UniProtKB-KW"/>
</dbReference>
<dbReference type="SUPFAM" id="SSF102114">
    <property type="entry name" value="Radical SAM enzymes"/>
    <property type="match status" value="1"/>
</dbReference>
<feature type="domain" description="Radical SAM core" evidence="6">
    <location>
        <begin position="1"/>
        <end position="215"/>
    </location>
</feature>
<accession>A0A0K1ELN0</accession>
<dbReference type="Proteomes" id="UP000067626">
    <property type="component" value="Chromosome"/>
</dbReference>
<dbReference type="Pfam" id="PF13489">
    <property type="entry name" value="Methyltransf_23"/>
    <property type="match status" value="1"/>
</dbReference>
<evidence type="ECO:0000256" key="4">
    <source>
        <dbReference type="ARBA" id="ARBA00023004"/>
    </source>
</evidence>
<dbReference type="SMART" id="SM00729">
    <property type="entry name" value="Elp3"/>
    <property type="match status" value="1"/>
</dbReference>
<name>A0A0K1ELN0_CHOCO</name>
<evidence type="ECO:0000256" key="2">
    <source>
        <dbReference type="ARBA" id="ARBA00022691"/>
    </source>
</evidence>
<evidence type="ECO:0000313" key="7">
    <source>
        <dbReference type="EMBL" id="AKT41800.1"/>
    </source>
</evidence>
<gene>
    <name evidence="7" type="ORF">CMC5_060110</name>
</gene>
<evidence type="ECO:0000313" key="8">
    <source>
        <dbReference type="Proteomes" id="UP000067626"/>
    </source>
</evidence>
<sequence length="605" mass="67203">MKALIKVGYACNENCTFCHTAELREMNDSAERVEWKIDRAKRLGYSMVVLSGGEPTIRPELLRWAHRVAGLGLDFGLVTNGLLLSYPHVVDELIERCRLRYVYMSIHGGASKVHNSVVRADTFQKAVGALQNLAGRVPDLTANCVVTRANVKHLRGLVDRLIALPDLCLKFSMTQPKGAADRAYDVLAPDVSVCAEAVKDAIEYGVAQAAPGTLRFAHDGIPFCLLPGLEHLYDDLKTHRFASMIEADEDDFVPVDDVAKVHPEKCADCSLRGACPGLYRGYHEARGDEALRPVVDQPRANSYHFVPERDLLRPPGAPCPVRRDGVRPYDRGRTLFLRLKDRMRLFRTGTRDFADTELLAVKEDLGQLYVDVSSKLAPDDFARDLRKLRVSAECEACPRRPECTGCWEAVREDVFTRDDALVLERLRALRGRVLDLGCGEGPYLDVLAAQAREGAIEYVGVDPDEGRLAVLASRFPFGRFVAAPAEALPDDLGEFDHVLVLRSWNHLIDPGGVLDRVLERLRPGGTLMVVDNVAFGLVRSRVHAARAEAAPVNRFEHYRNDGADEAARRLAGRPLTLLSRRAVGPETSNQWMLCYQRIAAEEGRP</sequence>
<dbReference type="KEGG" id="ccro:CMC5_060110"/>
<reference evidence="7 8" key="1">
    <citation type="submission" date="2015-07" db="EMBL/GenBank/DDBJ databases">
        <title>Genome analysis of myxobacterium Chondromyces crocatus Cm c5 reveals a high potential for natural compound synthesis and the genetic basis for the loss of fruiting body formation.</title>
        <authorList>
            <person name="Zaburannyi N."/>
            <person name="Bunk B."/>
            <person name="Maier J."/>
            <person name="Overmann J."/>
            <person name="Mueller R."/>
        </authorList>
    </citation>
    <scope>NUCLEOTIDE SEQUENCE [LARGE SCALE GENOMIC DNA]</scope>
    <source>
        <strain evidence="7 8">Cm c5</strain>
    </source>
</reference>
<dbReference type="GO" id="GO:0051536">
    <property type="term" value="F:iron-sulfur cluster binding"/>
    <property type="evidence" value="ECO:0007669"/>
    <property type="project" value="UniProtKB-KW"/>
</dbReference>
<dbReference type="Pfam" id="PF04055">
    <property type="entry name" value="Radical_SAM"/>
    <property type="match status" value="1"/>
</dbReference>
<dbReference type="Gene3D" id="3.20.20.70">
    <property type="entry name" value="Aldolase class I"/>
    <property type="match status" value="1"/>
</dbReference>
<keyword evidence="4" id="KW-0408">Iron</keyword>
<proteinExistence type="predicted"/>
<evidence type="ECO:0000256" key="3">
    <source>
        <dbReference type="ARBA" id="ARBA00022723"/>
    </source>
</evidence>
<dbReference type="EMBL" id="CP012159">
    <property type="protein sequence ID" value="AKT41800.1"/>
    <property type="molecule type" value="Genomic_DNA"/>
</dbReference>
<evidence type="ECO:0000259" key="6">
    <source>
        <dbReference type="PROSITE" id="PS51918"/>
    </source>
</evidence>
<dbReference type="GO" id="GO:0003824">
    <property type="term" value="F:catalytic activity"/>
    <property type="evidence" value="ECO:0007669"/>
    <property type="project" value="InterPro"/>
</dbReference>
<evidence type="ECO:0000256" key="1">
    <source>
        <dbReference type="ARBA" id="ARBA00001966"/>
    </source>
</evidence>
<comment type="cofactor">
    <cofactor evidence="1">
        <name>[4Fe-4S] cluster</name>
        <dbReference type="ChEBI" id="CHEBI:49883"/>
    </cofactor>
</comment>
<keyword evidence="3" id="KW-0479">Metal-binding</keyword>
<dbReference type="SFLD" id="SFLDS00029">
    <property type="entry name" value="Radical_SAM"/>
    <property type="match status" value="1"/>
</dbReference>
<evidence type="ECO:0000256" key="5">
    <source>
        <dbReference type="ARBA" id="ARBA00023014"/>
    </source>
</evidence>
<dbReference type="SFLD" id="SFLDG01067">
    <property type="entry name" value="SPASM/twitch_domain_containing"/>
    <property type="match status" value="1"/>
</dbReference>
<dbReference type="STRING" id="52.CMC5_060110"/>
<dbReference type="AlphaFoldDB" id="A0A0K1ELN0"/>
<dbReference type="SUPFAM" id="SSF53335">
    <property type="entry name" value="S-adenosyl-L-methionine-dependent methyltransferases"/>
    <property type="match status" value="1"/>
</dbReference>
<dbReference type="InterPro" id="IPR029063">
    <property type="entry name" value="SAM-dependent_MTases_sf"/>
</dbReference>
<dbReference type="CDD" id="cd02440">
    <property type="entry name" value="AdoMet_MTases"/>
    <property type="match status" value="1"/>
</dbReference>
<dbReference type="InterPro" id="IPR050377">
    <property type="entry name" value="Radical_SAM_PqqE_MftC-like"/>
</dbReference>
<dbReference type="InterPro" id="IPR013785">
    <property type="entry name" value="Aldolase_TIM"/>
</dbReference>
<protein>
    <recommendedName>
        <fullName evidence="6">Radical SAM core domain-containing protein</fullName>
    </recommendedName>
</protein>